<protein>
    <submittedName>
        <fullName evidence="2">Uncharacterized protein</fullName>
    </submittedName>
</protein>
<feature type="compositionally biased region" description="Basic and acidic residues" evidence="1">
    <location>
        <begin position="158"/>
        <end position="167"/>
    </location>
</feature>
<feature type="compositionally biased region" description="Acidic residues" evidence="1">
    <location>
        <begin position="148"/>
        <end position="157"/>
    </location>
</feature>
<dbReference type="SUPFAM" id="SSF56219">
    <property type="entry name" value="DNase I-like"/>
    <property type="match status" value="1"/>
</dbReference>
<evidence type="ECO:0000256" key="1">
    <source>
        <dbReference type="SAM" id="MobiDB-lite"/>
    </source>
</evidence>
<dbReference type="OrthoDB" id="7554824at2759"/>
<dbReference type="EMBL" id="KK107430">
    <property type="protein sequence ID" value="EZA50916.1"/>
    <property type="molecule type" value="Genomic_DNA"/>
</dbReference>
<dbReference type="InterPro" id="IPR036691">
    <property type="entry name" value="Endo/exonu/phosph_ase_sf"/>
</dbReference>
<gene>
    <name evidence="2" type="ORF">X777_10743</name>
</gene>
<keyword evidence="3" id="KW-1185">Reference proteome</keyword>
<feature type="non-terminal residue" evidence="2">
    <location>
        <position position="1"/>
    </location>
</feature>
<evidence type="ECO:0000313" key="3">
    <source>
        <dbReference type="Proteomes" id="UP000053097"/>
    </source>
</evidence>
<dbReference type="Proteomes" id="UP000053097">
    <property type="component" value="Unassembled WGS sequence"/>
</dbReference>
<feature type="region of interest" description="Disordered" evidence="1">
    <location>
        <begin position="135"/>
        <end position="167"/>
    </location>
</feature>
<proteinExistence type="predicted"/>
<reference evidence="2 3" key="1">
    <citation type="journal article" date="2014" name="Curr. Biol.">
        <title>The genome of the clonal raider ant Cerapachys biroi.</title>
        <authorList>
            <person name="Oxley P.R."/>
            <person name="Ji L."/>
            <person name="Fetter-Pruneda I."/>
            <person name="McKenzie S.K."/>
            <person name="Li C."/>
            <person name="Hu H."/>
            <person name="Zhang G."/>
            <person name="Kronauer D.J."/>
        </authorList>
    </citation>
    <scope>NUCLEOTIDE SEQUENCE [LARGE SCALE GENOMIC DNA]</scope>
</reference>
<accession>A0A026W5M8</accession>
<dbReference type="Gene3D" id="3.60.10.10">
    <property type="entry name" value="Endonuclease/exonuclease/phosphatase"/>
    <property type="match status" value="1"/>
</dbReference>
<organism evidence="2 3">
    <name type="scientific">Ooceraea biroi</name>
    <name type="common">Clonal raider ant</name>
    <name type="synonym">Cerapachys biroi</name>
    <dbReference type="NCBI Taxonomy" id="2015173"/>
    <lineage>
        <taxon>Eukaryota</taxon>
        <taxon>Metazoa</taxon>
        <taxon>Ecdysozoa</taxon>
        <taxon>Arthropoda</taxon>
        <taxon>Hexapoda</taxon>
        <taxon>Insecta</taxon>
        <taxon>Pterygota</taxon>
        <taxon>Neoptera</taxon>
        <taxon>Endopterygota</taxon>
        <taxon>Hymenoptera</taxon>
        <taxon>Apocrita</taxon>
        <taxon>Aculeata</taxon>
        <taxon>Formicoidea</taxon>
        <taxon>Formicidae</taxon>
        <taxon>Dorylinae</taxon>
        <taxon>Ooceraea</taxon>
    </lineage>
</organism>
<name>A0A026W5M8_OOCBI</name>
<sequence length="537" mass="63466">VAGLGNKDKDFWDGIKDWDVMVFSETWVEKKGWGKIKEKLPAGHKWVIQMARRKYRKGRVMGGMLMGIRKELIEEGSRIEKDKEGIMVGRVRQGRESWRIVGVYARENIEGALRNLEHWMEDREERVRTLIGGDFNARTGREGGGIEGESEEEEEQEGGGRRSKDKKVNKEGRVMINFLEDRGWSLFNGNIKGDEDGEFTFTGGRGCTVIDYVMGDLEVRNRIERMEVGDRIESDHQPIEVRIKGEEEGRKRGKGKGKGKAKAWRGAWDEEGGKRFRERLGRVELGDRELEREWGELENRVKEALKVKTTPGYMVREELKREKLRIGAGKRAWSFEKRISEGRGSEIARRCWEEMRERSKQGRVGSDWERERANFYEIKGWKIEDMERKREEEENWFGEVLKREKEIQRKERGEKIGESRYNAWYKRVKCEGIPGYLKKGWGESRWRRVARFRLGNEMRGGRYWEIDEERKCRLCGMELETWEHIWERCRWSKEREESWQEVVRWVLGEGGEGEVWLRELEGEREFHEGRRGGGVSE</sequence>
<evidence type="ECO:0000313" key="2">
    <source>
        <dbReference type="EMBL" id="EZA50916.1"/>
    </source>
</evidence>
<dbReference type="AlphaFoldDB" id="A0A026W5M8"/>